<dbReference type="AlphaFoldDB" id="A0A6A4SJ34"/>
<evidence type="ECO:0000259" key="2">
    <source>
        <dbReference type="PROSITE" id="PS50010"/>
    </source>
</evidence>
<feature type="region of interest" description="Disordered" evidence="1">
    <location>
        <begin position="1"/>
        <end position="44"/>
    </location>
</feature>
<dbReference type="Proteomes" id="UP000438429">
    <property type="component" value="Unassembled WGS sequence"/>
</dbReference>
<dbReference type="PROSITE" id="PS50010">
    <property type="entry name" value="DH_2"/>
    <property type="match status" value="1"/>
</dbReference>
<protein>
    <recommendedName>
        <fullName evidence="2">DH domain-containing protein</fullName>
    </recommendedName>
</protein>
<accession>A0A6A4SJ34</accession>
<feature type="compositionally biased region" description="Polar residues" evidence="1">
    <location>
        <begin position="441"/>
        <end position="451"/>
    </location>
</feature>
<sequence length="776" mass="84038">MDIGNDVDLSNNNNITPLWRRRTGKKKQDSSKPKPRPFSYHINGAATTDFPVEDNRCSLTSGQPAEKLAAAPPCSGSNLVVLKHILHKPSRKSRVVRSISIGHLSSGLFSLSRFRSEDSRSASLDNRVCNGDHDRGKSSNGETVWPEKRLLDSHVRLSSPFTLSTQKDEIAFGTSSPSPEAFPVNCSSPVLSQCTPTTNNNNYNHHELSSLSSASSSSPPACRTPTPSHSSISSIPSLSSLTSSDPPTPRSPSPADRGQALLKQSSPSPASSQDTRHASSSSSISSASASPSLSPSISPSPSIILSTHSRAALKMGTQQLIPKGLASDVRQSKVPPSGQLGQGLAGLLGLDHSKRALKSLSMVETGAYFSTSRDHSEGTEGESESPGTLRRGLRSTSYRRAVVSGVDLEVPGVDPKVHRLSQPLIQGPELDKPASPVNPASPGNVNLTSPVTAKPASPRTPKLASPGTPKLTSPGFSKPSSPGIEKPTSTGKNKNPDKKKVLTSQRTFDSEEEELYQNYQEKALHNDSDEDADSRDSAGDRGIVVQYRPIRTSWSQLSVSIFEVISSEHSYLHSLEILIRMFKNSAELSEAMTKTEHHHLFSNITDVCEASKSEESYTVIDYALRDQIWVGSCQLEDLNLSPVRSTTGMLSSRQAGANHLFRLRFRSNHSGEKVPMILGTELLNERARWISALGQNVTNNKSRDRMHAMQMEVIRTYTAKQPDELSLQVADVVLVSQTVEDGLVTLMTQPPHLCHNCHNSLRPLDDFGQPEISLTT</sequence>
<feature type="domain" description="DH" evidence="2">
    <location>
        <begin position="556"/>
        <end position="637"/>
    </location>
</feature>
<reference evidence="3 4" key="1">
    <citation type="submission" date="2019-06" db="EMBL/GenBank/DDBJ databases">
        <title>Draft genomes of female and male turbot (Scophthalmus maximus).</title>
        <authorList>
            <person name="Xu H."/>
            <person name="Xu X.-W."/>
            <person name="Shao C."/>
            <person name="Chen S."/>
        </authorList>
    </citation>
    <scope>NUCLEOTIDE SEQUENCE [LARGE SCALE GENOMIC DNA]</scope>
    <source>
        <strain evidence="3">Ysfricsl-2016a</strain>
        <tissue evidence="3">Blood</tissue>
    </source>
</reference>
<dbReference type="Pfam" id="PF00621">
    <property type="entry name" value="RhoGEF"/>
    <property type="match status" value="1"/>
</dbReference>
<dbReference type="InterPro" id="IPR047271">
    <property type="entry name" value="Ephexin-like"/>
</dbReference>
<feature type="region of interest" description="Disordered" evidence="1">
    <location>
        <begin position="197"/>
        <end position="301"/>
    </location>
</feature>
<feature type="compositionally biased region" description="Polar residues" evidence="1">
    <location>
        <begin position="470"/>
        <end position="480"/>
    </location>
</feature>
<feature type="region of interest" description="Disordered" evidence="1">
    <location>
        <begin position="370"/>
        <end position="393"/>
    </location>
</feature>
<comment type="caution">
    <text evidence="3">The sequence shown here is derived from an EMBL/GenBank/DDBJ whole genome shotgun (WGS) entry which is preliminary data.</text>
</comment>
<feature type="compositionally biased region" description="Low complexity" evidence="1">
    <location>
        <begin position="278"/>
        <end position="301"/>
    </location>
</feature>
<dbReference type="EMBL" id="VEVO01000015">
    <property type="protein sequence ID" value="KAF0030352.1"/>
    <property type="molecule type" value="Genomic_DNA"/>
</dbReference>
<feature type="region of interest" description="Disordered" evidence="1">
    <location>
        <begin position="426"/>
        <end position="514"/>
    </location>
</feature>
<evidence type="ECO:0000256" key="1">
    <source>
        <dbReference type="SAM" id="MobiDB-lite"/>
    </source>
</evidence>
<feature type="compositionally biased region" description="Polar residues" evidence="1">
    <location>
        <begin position="262"/>
        <end position="273"/>
    </location>
</feature>
<organism evidence="3 4">
    <name type="scientific">Scophthalmus maximus</name>
    <name type="common">Turbot</name>
    <name type="synonym">Psetta maxima</name>
    <dbReference type="NCBI Taxonomy" id="52904"/>
    <lineage>
        <taxon>Eukaryota</taxon>
        <taxon>Metazoa</taxon>
        <taxon>Chordata</taxon>
        <taxon>Craniata</taxon>
        <taxon>Vertebrata</taxon>
        <taxon>Euteleostomi</taxon>
        <taxon>Actinopterygii</taxon>
        <taxon>Neopterygii</taxon>
        <taxon>Teleostei</taxon>
        <taxon>Neoteleostei</taxon>
        <taxon>Acanthomorphata</taxon>
        <taxon>Carangaria</taxon>
        <taxon>Pleuronectiformes</taxon>
        <taxon>Pleuronectoidei</taxon>
        <taxon>Scophthalmidae</taxon>
        <taxon>Scophthalmus</taxon>
    </lineage>
</organism>
<evidence type="ECO:0000313" key="4">
    <source>
        <dbReference type="Proteomes" id="UP000438429"/>
    </source>
</evidence>
<proteinExistence type="predicted"/>
<dbReference type="InterPro" id="IPR035899">
    <property type="entry name" value="DBL_dom_sf"/>
</dbReference>
<feature type="compositionally biased region" description="Low complexity" evidence="1">
    <location>
        <begin position="199"/>
        <end position="245"/>
    </location>
</feature>
<evidence type="ECO:0000313" key="3">
    <source>
        <dbReference type="EMBL" id="KAF0030352.1"/>
    </source>
</evidence>
<dbReference type="Gene3D" id="1.20.900.10">
    <property type="entry name" value="Dbl homology (DH) domain"/>
    <property type="match status" value="1"/>
</dbReference>
<dbReference type="InterPro" id="IPR000219">
    <property type="entry name" value="DH_dom"/>
</dbReference>
<dbReference type="PANTHER" id="PTHR12845">
    <property type="entry name" value="GUANINE NUCLEOTIDE EXCHANGE FACTOR"/>
    <property type="match status" value="1"/>
</dbReference>
<gene>
    <name evidence="3" type="ORF">F2P81_017083</name>
</gene>
<dbReference type="SUPFAM" id="SSF48065">
    <property type="entry name" value="DBL homology domain (DH-domain)"/>
    <property type="match status" value="1"/>
</dbReference>
<feature type="region of interest" description="Disordered" evidence="1">
    <location>
        <begin position="122"/>
        <end position="145"/>
    </location>
</feature>
<dbReference type="GO" id="GO:0005085">
    <property type="term" value="F:guanyl-nucleotide exchange factor activity"/>
    <property type="evidence" value="ECO:0007669"/>
    <property type="project" value="InterPro"/>
</dbReference>
<dbReference type="PANTHER" id="PTHR12845:SF4">
    <property type="entry name" value="RHO GUANINE NUCLEOTIDE EXCHANGE FACTOR 26"/>
    <property type="match status" value="1"/>
</dbReference>
<name>A0A6A4SJ34_SCOMX</name>